<accession>A0ABP9AY04</accession>
<protein>
    <submittedName>
        <fullName evidence="2">SdrD B-like domain-containing protein</fullName>
    </submittedName>
</protein>
<dbReference type="EMBL" id="BAABJE010000002">
    <property type="protein sequence ID" value="GAA4787608.1"/>
    <property type="molecule type" value="Genomic_DNA"/>
</dbReference>
<reference evidence="3" key="1">
    <citation type="journal article" date="2019" name="Int. J. Syst. Evol. Microbiol.">
        <title>The Global Catalogue of Microorganisms (GCM) 10K type strain sequencing project: providing services to taxonomists for standard genome sequencing and annotation.</title>
        <authorList>
            <consortium name="The Broad Institute Genomics Platform"/>
            <consortium name="The Broad Institute Genome Sequencing Center for Infectious Disease"/>
            <person name="Wu L."/>
            <person name="Ma J."/>
        </authorList>
    </citation>
    <scope>NUCLEOTIDE SEQUENCE [LARGE SCALE GENOMIC DNA]</scope>
    <source>
        <strain evidence="3">JCM 18204</strain>
    </source>
</reference>
<dbReference type="InterPro" id="IPR013783">
    <property type="entry name" value="Ig-like_fold"/>
</dbReference>
<name>A0ABP9AY04_9GAMM</name>
<dbReference type="SUPFAM" id="SSF56935">
    <property type="entry name" value="Porins"/>
    <property type="match status" value="1"/>
</dbReference>
<sequence length="683" mass="74017">MVRRSPRFARRALTLALAACVASMHVNAASPADAEDAYDPFAAFDPPPPTSGAEVYRDRIIAPESLEPLPDDKDDDSADGPRRALHVEAIAHRSRFGGEDTLEFGAAFGGYWDTADLGTLSLDALAFRVDRDRATYGRDDGARWRGTATLWQRGLDLPGGWRVDNGLGVLNTPMPALLRDQYRFLLPSVPMLGVSSEWRQRARGLSLRGAVGRGGVYSGARLSGFESGDGAVGTVGAEWRWNPQWTGAATLLATDGRIVPDSQGLPAFQNAATRALLIGQRWQGARDQITLNLQASDGDGDIDGATGAWLDGRSARGAYVHRYGLFNLQPDLAWGAWPIANDARGGYYRVDYQRARWTWNAGVDRIGSITGDGFDGWYGSAHARYQSSPRLSYGGNLSARRGRGDADAEALQAFVDLRTHAGDTRLQFDTAQDAAGGDSWQVLADHALRLREGWRLSLSAGVGELANGGFRPARTTTLAAYGGFDIGTDLTIDGTARWTRSDGDAGAHGLDLSLGWRWRIAPRWSLLGNLTENRGSRRSPFALDPLTNQPVFETLPHDRSLQLSLRYDHAAGRAAQVLGGAPDAATGRVAGSVFLDDNDDGVRNAAERPVAGITLVLDGRYTLRTDDQGRFAFDRVAVGTHTLEVLADNLPLPWSLDPAQARRSVRVEVRDRAEIDIPAQRPR</sequence>
<proteinExistence type="predicted"/>
<dbReference type="RefSeq" id="WP_345302284.1">
    <property type="nucleotide sequence ID" value="NZ_BAABJE010000002.1"/>
</dbReference>
<keyword evidence="3" id="KW-1185">Reference proteome</keyword>
<keyword evidence="1" id="KW-0732">Signal</keyword>
<organism evidence="2 3">
    <name type="scientific">Lysobacter hankyongensis</name>
    <dbReference type="NCBI Taxonomy" id="1176535"/>
    <lineage>
        <taxon>Bacteria</taxon>
        <taxon>Pseudomonadati</taxon>
        <taxon>Pseudomonadota</taxon>
        <taxon>Gammaproteobacteria</taxon>
        <taxon>Lysobacterales</taxon>
        <taxon>Lysobacteraceae</taxon>
        <taxon>Lysobacter</taxon>
    </lineage>
</organism>
<feature type="signal peptide" evidence="1">
    <location>
        <begin position="1"/>
        <end position="28"/>
    </location>
</feature>
<dbReference type="InterPro" id="IPR013784">
    <property type="entry name" value="Carb-bd-like_fold"/>
</dbReference>
<feature type="chain" id="PRO_5045282702" evidence="1">
    <location>
        <begin position="29"/>
        <end position="683"/>
    </location>
</feature>
<evidence type="ECO:0000313" key="3">
    <source>
        <dbReference type="Proteomes" id="UP001499959"/>
    </source>
</evidence>
<evidence type="ECO:0000313" key="2">
    <source>
        <dbReference type="EMBL" id="GAA4787608.1"/>
    </source>
</evidence>
<gene>
    <name evidence="2" type="ORF">GCM10023307_10840</name>
</gene>
<dbReference type="Gene3D" id="2.60.40.10">
    <property type="entry name" value="Immunoglobulins"/>
    <property type="match status" value="1"/>
</dbReference>
<dbReference type="SUPFAM" id="SSF49452">
    <property type="entry name" value="Starch-binding domain-like"/>
    <property type="match status" value="1"/>
</dbReference>
<dbReference type="Proteomes" id="UP001499959">
    <property type="component" value="Unassembled WGS sequence"/>
</dbReference>
<comment type="caution">
    <text evidence="2">The sequence shown here is derived from an EMBL/GenBank/DDBJ whole genome shotgun (WGS) entry which is preliminary data.</text>
</comment>
<evidence type="ECO:0000256" key="1">
    <source>
        <dbReference type="SAM" id="SignalP"/>
    </source>
</evidence>